<feature type="domain" description="HTH cro/C1-type" evidence="1">
    <location>
        <begin position="29"/>
        <end position="82"/>
    </location>
</feature>
<comment type="caution">
    <text evidence="2">The sequence shown here is derived from an EMBL/GenBank/DDBJ whole genome shotgun (WGS) entry which is preliminary data.</text>
</comment>
<dbReference type="Pfam" id="PF01381">
    <property type="entry name" value="HTH_3"/>
    <property type="match status" value="1"/>
</dbReference>
<dbReference type="InterPro" id="IPR001387">
    <property type="entry name" value="Cro/C1-type_HTH"/>
</dbReference>
<sequence>MTTEISNQKRSAVVFPKQQKVLAELGENIKLARLRRHYTQQLIAERTGLSRLTIRKIEAGDSTVSLGHYVSVLGVLGLVEDFAKVARDDELGRKLQDIALIGKQK</sequence>
<dbReference type="SUPFAM" id="SSF47413">
    <property type="entry name" value="lambda repressor-like DNA-binding domains"/>
    <property type="match status" value="1"/>
</dbReference>
<keyword evidence="3" id="KW-1185">Reference proteome</keyword>
<dbReference type="Proteomes" id="UP001595555">
    <property type="component" value="Unassembled WGS sequence"/>
</dbReference>
<dbReference type="RefSeq" id="WP_378115383.1">
    <property type="nucleotide sequence ID" value="NZ_JBHRTF010000001.1"/>
</dbReference>
<proteinExistence type="predicted"/>
<dbReference type="SMART" id="SM00530">
    <property type="entry name" value="HTH_XRE"/>
    <property type="match status" value="1"/>
</dbReference>
<dbReference type="EMBL" id="JBHRTF010000001">
    <property type="protein sequence ID" value="MFC3114233.1"/>
    <property type="molecule type" value="Genomic_DNA"/>
</dbReference>
<name>A0ABV7FEA7_9GAMM</name>
<dbReference type="PROSITE" id="PS50943">
    <property type="entry name" value="HTH_CROC1"/>
    <property type="match status" value="1"/>
</dbReference>
<evidence type="ECO:0000259" key="1">
    <source>
        <dbReference type="PROSITE" id="PS50943"/>
    </source>
</evidence>
<gene>
    <name evidence="2" type="ORF">ACFODX_01610</name>
</gene>
<evidence type="ECO:0000313" key="3">
    <source>
        <dbReference type="Proteomes" id="UP001595555"/>
    </source>
</evidence>
<evidence type="ECO:0000313" key="2">
    <source>
        <dbReference type="EMBL" id="MFC3114233.1"/>
    </source>
</evidence>
<accession>A0ABV7FEA7</accession>
<dbReference type="Gene3D" id="1.10.260.40">
    <property type="entry name" value="lambda repressor-like DNA-binding domains"/>
    <property type="match status" value="1"/>
</dbReference>
<dbReference type="CDD" id="cd00093">
    <property type="entry name" value="HTH_XRE"/>
    <property type="match status" value="1"/>
</dbReference>
<dbReference type="InterPro" id="IPR010982">
    <property type="entry name" value="Lambda_DNA-bd_dom_sf"/>
</dbReference>
<protein>
    <submittedName>
        <fullName evidence="2">Helix-turn-helix domain-containing protein</fullName>
    </submittedName>
</protein>
<reference evidence="3" key="1">
    <citation type="journal article" date="2019" name="Int. J. Syst. Evol. Microbiol.">
        <title>The Global Catalogue of Microorganisms (GCM) 10K type strain sequencing project: providing services to taxonomists for standard genome sequencing and annotation.</title>
        <authorList>
            <consortium name="The Broad Institute Genomics Platform"/>
            <consortium name="The Broad Institute Genome Sequencing Center for Infectious Disease"/>
            <person name="Wu L."/>
            <person name="Ma J."/>
        </authorList>
    </citation>
    <scope>NUCLEOTIDE SEQUENCE [LARGE SCALE GENOMIC DNA]</scope>
    <source>
        <strain evidence="3">KCTC 52237</strain>
    </source>
</reference>
<organism evidence="2 3">
    <name type="scientific">Cellvibrio fontiphilus</name>
    <dbReference type="NCBI Taxonomy" id="1815559"/>
    <lineage>
        <taxon>Bacteria</taxon>
        <taxon>Pseudomonadati</taxon>
        <taxon>Pseudomonadota</taxon>
        <taxon>Gammaproteobacteria</taxon>
        <taxon>Cellvibrionales</taxon>
        <taxon>Cellvibrionaceae</taxon>
        <taxon>Cellvibrio</taxon>
    </lineage>
</organism>